<gene>
    <name evidence="1" type="ORF">QQF64_016281</name>
</gene>
<comment type="caution">
    <text evidence="1">The sequence shown here is derived from an EMBL/GenBank/DDBJ whole genome shotgun (WGS) entry which is preliminary data.</text>
</comment>
<dbReference type="EMBL" id="JAYMGO010000020">
    <property type="protein sequence ID" value="KAL1254052.1"/>
    <property type="molecule type" value="Genomic_DNA"/>
</dbReference>
<dbReference type="Proteomes" id="UP001558613">
    <property type="component" value="Unassembled WGS sequence"/>
</dbReference>
<accession>A0ABR3LR00</accession>
<keyword evidence="2" id="KW-1185">Reference proteome</keyword>
<evidence type="ECO:0000313" key="2">
    <source>
        <dbReference type="Proteomes" id="UP001558613"/>
    </source>
</evidence>
<sequence>MAACWLMVPSQTQRSAAGGSEDRGGCTSSLAGAALFVVAGVITKEKNVPVAQKPGKITQCSMIRSPAPVTFMTLNSKAKSWKTQRNSVLPIGYYLRFR</sequence>
<organism evidence="1 2">
    <name type="scientific">Cirrhinus molitorella</name>
    <name type="common">mud carp</name>
    <dbReference type="NCBI Taxonomy" id="172907"/>
    <lineage>
        <taxon>Eukaryota</taxon>
        <taxon>Metazoa</taxon>
        <taxon>Chordata</taxon>
        <taxon>Craniata</taxon>
        <taxon>Vertebrata</taxon>
        <taxon>Euteleostomi</taxon>
        <taxon>Actinopterygii</taxon>
        <taxon>Neopterygii</taxon>
        <taxon>Teleostei</taxon>
        <taxon>Ostariophysi</taxon>
        <taxon>Cypriniformes</taxon>
        <taxon>Cyprinidae</taxon>
        <taxon>Labeoninae</taxon>
        <taxon>Labeonini</taxon>
        <taxon>Cirrhinus</taxon>
    </lineage>
</organism>
<protein>
    <submittedName>
        <fullName evidence="1">Uncharacterized protein</fullName>
    </submittedName>
</protein>
<evidence type="ECO:0000313" key="1">
    <source>
        <dbReference type="EMBL" id="KAL1254052.1"/>
    </source>
</evidence>
<reference evidence="1 2" key="1">
    <citation type="submission" date="2023-09" db="EMBL/GenBank/DDBJ databases">
        <authorList>
            <person name="Wang M."/>
        </authorList>
    </citation>
    <scope>NUCLEOTIDE SEQUENCE [LARGE SCALE GENOMIC DNA]</scope>
    <source>
        <strain evidence="1">GT-2023</strain>
        <tissue evidence="1">Liver</tissue>
    </source>
</reference>
<proteinExistence type="predicted"/>
<name>A0ABR3LR00_9TELE</name>